<sequence length="261" mass="29443">MVGEGVSTYGQQMQKWEKQRVNRYVPLAEKRKVALQTEDPPRDREDVVTGQQFPHLHLATGVSIHNSTSFYLYTFVNALDAFTRCRTTLFLLHAFSTGFSVSCSLAIVFGVCLEAALKILFGKHDTGPQKTQTRGARNTRWSRNRKSSGEGQKASSPHSSRLASRPELTIVVSGSRPISVFSHFFFSSVPCRPPPTRRDMQTALRLKGRLRRHACNSAYSYASDIHICLHCFPFFHLIELYSHCSSLHIRPCSASRPLSLR</sequence>
<feature type="compositionally biased region" description="Polar residues" evidence="1">
    <location>
        <begin position="128"/>
        <end position="139"/>
    </location>
</feature>
<evidence type="ECO:0000256" key="1">
    <source>
        <dbReference type="SAM" id="MobiDB-lite"/>
    </source>
</evidence>
<comment type="caution">
    <text evidence="2">The sequence shown here is derived from an EMBL/GenBank/DDBJ whole genome shotgun (WGS) entry which is preliminary data.</text>
</comment>
<reference evidence="2" key="1">
    <citation type="submission" date="2007-03" db="EMBL/GenBank/DDBJ databases">
        <authorList>
            <person name="Paulsen I."/>
        </authorList>
    </citation>
    <scope>NUCLEOTIDE SEQUENCE</scope>
    <source>
        <strain evidence="2">VEG</strain>
    </source>
</reference>
<dbReference type="VEuPathDB" id="ToxoDB:TGVEG_313277"/>
<dbReference type="EMBL" id="AAYL02000041">
    <property type="protein sequence ID" value="ESS35081.1"/>
    <property type="molecule type" value="Genomic_DNA"/>
</dbReference>
<protein>
    <submittedName>
        <fullName evidence="2">Transmembrane protein</fullName>
    </submittedName>
</protein>
<evidence type="ECO:0000313" key="3">
    <source>
        <dbReference type="Proteomes" id="UP000002226"/>
    </source>
</evidence>
<gene>
    <name evidence="2" type="ORF">TGVEG_313277</name>
</gene>
<accession>A0A125YGJ2</accession>
<dbReference type="Proteomes" id="UP000002226">
    <property type="component" value="Unassembled WGS sequence"/>
</dbReference>
<keyword evidence="2" id="KW-0472">Membrane</keyword>
<keyword evidence="2" id="KW-0812">Transmembrane</keyword>
<keyword evidence="3" id="KW-1185">Reference proteome</keyword>
<dbReference type="AlphaFoldDB" id="A0A125YGJ2"/>
<feature type="compositionally biased region" description="Polar residues" evidence="1">
    <location>
        <begin position="149"/>
        <end position="162"/>
    </location>
</feature>
<proteinExistence type="predicted"/>
<feature type="region of interest" description="Disordered" evidence="1">
    <location>
        <begin position="127"/>
        <end position="162"/>
    </location>
</feature>
<evidence type="ECO:0000313" key="2">
    <source>
        <dbReference type="EMBL" id="ESS35081.1"/>
    </source>
</evidence>
<organism evidence="2 3">
    <name type="scientific">Toxoplasma gondii (strain ATCC 50861 / VEG)</name>
    <dbReference type="NCBI Taxonomy" id="432359"/>
    <lineage>
        <taxon>Eukaryota</taxon>
        <taxon>Sar</taxon>
        <taxon>Alveolata</taxon>
        <taxon>Apicomplexa</taxon>
        <taxon>Conoidasida</taxon>
        <taxon>Coccidia</taxon>
        <taxon>Eucoccidiorida</taxon>
        <taxon>Eimeriorina</taxon>
        <taxon>Sarcocystidae</taxon>
        <taxon>Toxoplasma</taxon>
    </lineage>
</organism>
<name>A0A125YGJ2_TOXGV</name>